<dbReference type="EMBL" id="KZ680224">
    <property type="protein sequence ID" value="PTB62151.1"/>
    <property type="molecule type" value="Genomic_DNA"/>
</dbReference>
<dbReference type="PROSITE" id="PS50297">
    <property type="entry name" value="ANK_REP_REGION"/>
    <property type="match status" value="5"/>
</dbReference>
<name>A0A2T4AYV6_9HYPO</name>
<dbReference type="Pfam" id="PF12796">
    <property type="entry name" value="Ank_2"/>
    <property type="match status" value="2"/>
</dbReference>
<organism evidence="4 5">
    <name type="scientific">Trichoderma citrinoviride</name>
    <dbReference type="NCBI Taxonomy" id="58853"/>
    <lineage>
        <taxon>Eukaryota</taxon>
        <taxon>Fungi</taxon>
        <taxon>Dikarya</taxon>
        <taxon>Ascomycota</taxon>
        <taxon>Pezizomycotina</taxon>
        <taxon>Sordariomycetes</taxon>
        <taxon>Hypocreomycetidae</taxon>
        <taxon>Hypocreales</taxon>
        <taxon>Hypocreaceae</taxon>
        <taxon>Trichoderma</taxon>
    </lineage>
</organism>
<dbReference type="AlphaFoldDB" id="A0A2T4AYV6"/>
<proteinExistence type="predicted"/>
<dbReference type="SMART" id="SM00248">
    <property type="entry name" value="ANK"/>
    <property type="match status" value="6"/>
</dbReference>
<dbReference type="PANTHER" id="PTHR24198:SF165">
    <property type="entry name" value="ANKYRIN REPEAT-CONTAINING PROTEIN-RELATED"/>
    <property type="match status" value="1"/>
</dbReference>
<accession>A0A2T4AYV6</accession>
<dbReference type="GeneID" id="36597123"/>
<evidence type="ECO:0000313" key="5">
    <source>
        <dbReference type="Proteomes" id="UP000241546"/>
    </source>
</evidence>
<feature type="non-terminal residue" evidence="4">
    <location>
        <position position="1"/>
    </location>
</feature>
<evidence type="ECO:0000256" key="3">
    <source>
        <dbReference type="PROSITE-ProRule" id="PRU00023"/>
    </source>
</evidence>
<dbReference type="Pfam" id="PF13606">
    <property type="entry name" value="Ank_3"/>
    <property type="match status" value="1"/>
</dbReference>
<feature type="repeat" description="ANK" evidence="3">
    <location>
        <begin position="74"/>
        <end position="107"/>
    </location>
</feature>
<feature type="repeat" description="ANK" evidence="3">
    <location>
        <begin position="141"/>
        <end position="173"/>
    </location>
</feature>
<dbReference type="PROSITE" id="PS50088">
    <property type="entry name" value="ANK_REPEAT"/>
    <property type="match status" value="5"/>
</dbReference>
<gene>
    <name evidence="4" type="ORF">BBK36DRAFT_1089590</name>
</gene>
<feature type="non-terminal residue" evidence="4">
    <location>
        <position position="216"/>
    </location>
</feature>
<protein>
    <submittedName>
        <fullName evidence="4">Ankyrin</fullName>
    </submittedName>
</protein>
<keyword evidence="1" id="KW-0677">Repeat</keyword>
<dbReference type="PRINTS" id="PR01415">
    <property type="entry name" value="ANKYRIN"/>
</dbReference>
<dbReference type="RefSeq" id="XP_024745471.1">
    <property type="nucleotide sequence ID" value="XM_024889004.1"/>
</dbReference>
<dbReference type="OrthoDB" id="195446at2759"/>
<dbReference type="Proteomes" id="UP000241546">
    <property type="component" value="Unassembled WGS sequence"/>
</dbReference>
<keyword evidence="2 3" id="KW-0040">ANK repeat</keyword>
<feature type="repeat" description="ANK" evidence="3">
    <location>
        <begin position="36"/>
        <end position="71"/>
    </location>
</feature>
<evidence type="ECO:0000256" key="1">
    <source>
        <dbReference type="ARBA" id="ARBA00022737"/>
    </source>
</evidence>
<dbReference type="SUPFAM" id="SSF48403">
    <property type="entry name" value="Ankyrin repeat"/>
    <property type="match status" value="1"/>
</dbReference>
<keyword evidence="5" id="KW-1185">Reference proteome</keyword>
<dbReference type="InterPro" id="IPR002110">
    <property type="entry name" value="Ankyrin_rpt"/>
</dbReference>
<dbReference type="Gene3D" id="1.25.40.20">
    <property type="entry name" value="Ankyrin repeat-containing domain"/>
    <property type="match status" value="2"/>
</dbReference>
<feature type="repeat" description="ANK" evidence="3">
    <location>
        <begin position="2"/>
        <end position="24"/>
    </location>
</feature>
<feature type="repeat" description="ANK" evidence="3">
    <location>
        <begin position="174"/>
        <end position="206"/>
    </location>
</feature>
<dbReference type="PANTHER" id="PTHR24198">
    <property type="entry name" value="ANKYRIN REPEAT AND PROTEIN KINASE DOMAIN-CONTAINING PROTEIN"/>
    <property type="match status" value="1"/>
</dbReference>
<dbReference type="InterPro" id="IPR036770">
    <property type="entry name" value="Ankyrin_rpt-contain_sf"/>
</dbReference>
<evidence type="ECO:0000256" key="2">
    <source>
        <dbReference type="ARBA" id="ARBA00023043"/>
    </source>
</evidence>
<sequence>EGRRRPIHVAAQNGHLEAVKLLLKLDPGDINIETKNGATPLLLASGGETASHLEVARYLIEQGAAINLDAADESGKTALHHACGLGAIDMVVQHLLEKGADANERDYGRQAPLLLAIEMRNEEITKLLLDHNADPHCQTPWGMNALHAACYVGSAPLAQLLLERGAAVDATDDEGWTPLHYAASFDSKECAELMLDSGASVLAKSNDGWTPFALAV</sequence>
<evidence type="ECO:0000313" key="4">
    <source>
        <dbReference type="EMBL" id="PTB62151.1"/>
    </source>
</evidence>
<reference evidence="5" key="1">
    <citation type="submission" date="2016-07" db="EMBL/GenBank/DDBJ databases">
        <title>Multiple horizontal gene transfer events from other fungi enriched the ability of initially mycotrophic Trichoderma (Ascomycota) to feed on dead plant biomass.</title>
        <authorList>
            <consortium name="DOE Joint Genome Institute"/>
            <person name="Atanasova L."/>
            <person name="Chenthamara K."/>
            <person name="Zhang J."/>
            <person name="Grujic M."/>
            <person name="Henrissat B."/>
            <person name="Kuo A."/>
            <person name="Aerts A."/>
            <person name="Salamov A."/>
            <person name="Lipzen A."/>
            <person name="Labutti K."/>
            <person name="Barry K."/>
            <person name="Miao Y."/>
            <person name="Rahimi M.J."/>
            <person name="Shen Q."/>
            <person name="Grigoriev I.V."/>
            <person name="Kubicek C.P."/>
            <person name="Druzhinina I.S."/>
        </authorList>
    </citation>
    <scope>NUCLEOTIDE SEQUENCE [LARGE SCALE GENOMIC DNA]</scope>
    <source>
        <strain evidence="5">TUCIM 6016</strain>
    </source>
</reference>